<keyword evidence="3" id="KW-1185">Reference proteome</keyword>
<feature type="region of interest" description="Disordered" evidence="1">
    <location>
        <begin position="82"/>
        <end position="106"/>
    </location>
</feature>
<feature type="region of interest" description="Disordered" evidence="1">
    <location>
        <begin position="156"/>
        <end position="237"/>
    </location>
</feature>
<gene>
    <name evidence="2" type="ORF">DM02DRAFT_307618</name>
</gene>
<name>A0A2V1D1T1_9PLEO</name>
<feature type="compositionally biased region" description="Basic and acidic residues" evidence="1">
    <location>
        <begin position="1"/>
        <end position="18"/>
    </location>
</feature>
<evidence type="ECO:0000313" key="2">
    <source>
        <dbReference type="EMBL" id="PVH91961.1"/>
    </source>
</evidence>
<dbReference type="Proteomes" id="UP000244855">
    <property type="component" value="Unassembled WGS sequence"/>
</dbReference>
<feature type="compositionally biased region" description="Acidic residues" evidence="1">
    <location>
        <begin position="219"/>
        <end position="237"/>
    </location>
</feature>
<reference evidence="2 3" key="1">
    <citation type="journal article" date="2018" name="Sci. Rep.">
        <title>Comparative genomics provides insights into the lifestyle and reveals functional heterogeneity of dark septate endophytic fungi.</title>
        <authorList>
            <person name="Knapp D.G."/>
            <person name="Nemeth J.B."/>
            <person name="Barry K."/>
            <person name="Hainaut M."/>
            <person name="Henrissat B."/>
            <person name="Johnson J."/>
            <person name="Kuo A."/>
            <person name="Lim J.H.P."/>
            <person name="Lipzen A."/>
            <person name="Nolan M."/>
            <person name="Ohm R.A."/>
            <person name="Tamas L."/>
            <person name="Grigoriev I.V."/>
            <person name="Spatafora J.W."/>
            <person name="Nagy L.G."/>
            <person name="Kovacs G.M."/>
        </authorList>
    </citation>
    <scope>NUCLEOTIDE SEQUENCE [LARGE SCALE GENOMIC DNA]</scope>
    <source>
        <strain evidence="2 3">DSE2036</strain>
    </source>
</reference>
<dbReference type="AlphaFoldDB" id="A0A2V1D1T1"/>
<organism evidence="2 3">
    <name type="scientific">Periconia macrospinosa</name>
    <dbReference type="NCBI Taxonomy" id="97972"/>
    <lineage>
        <taxon>Eukaryota</taxon>
        <taxon>Fungi</taxon>
        <taxon>Dikarya</taxon>
        <taxon>Ascomycota</taxon>
        <taxon>Pezizomycotina</taxon>
        <taxon>Dothideomycetes</taxon>
        <taxon>Pleosporomycetidae</taxon>
        <taxon>Pleosporales</taxon>
        <taxon>Massarineae</taxon>
        <taxon>Periconiaceae</taxon>
        <taxon>Periconia</taxon>
    </lineage>
</organism>
<feature type="compositionally biased region" description="Polar residues" evidence="1">
    <location>
        <begin position="183"/>
        <end position="193"/>
    </location>
</feature>
<feature type="region of interest" description="Disordered" evidence="1">
    <location>
        <begin position="1"/>
        <end position="32"/>
    </location>
</feature>
<sequence>MSSPTVKRELRSPTDISDRCQGQNPYQNTSKSVTGAALGDQKLITSLRERIRQLEFDNEMLSYENRQLQRRLRFHHWTSKNTSEPVPLQVAESSQVPPPQQLPRYSRAYSTPYSLPAGALSPPRAHPSTSNFVSNRMPLKVLGVTQEQPVAPVQYYYDSDTTPPASPQRKASPAPSEAPSASISLQNYSQIDAESNDEGQSVADEPDDEYQGSCQDNHEVDDDEQADDDFDDDFNDY</sequence>
<feature type="compositionally biased region" description="Low complexity" evidence="1">
    <location>
        <begin position="171"/>
        <end position="182"/>
    </location>
</feature>
<feature type="compositionally biased region" description="Polar residues" evidence="1">
    <location>
        <begin position="20"/>
        <end position="32"/>
    </location>
</feature>
<evidence type="ECO:0000313" key="3">
    <source>
        <dbReference type="Proteomes" id="UP000244855"/>
    </source>
</evidence>
<dbReference type="EMBL" id="KZ805747">
    <property type="protein sequence ID" value="PVH91961.1"/>
    <property type="molecule type" value="Genomic_DNA"/>
</dbReference>
<protein>
    <submittedName>
        <fullName evidence="2">Uncharacterized protein</fullName>
    </submittedName>
</protein>
<proteinExistence type="predicted"/>
<accession>A0A2V1D1T1</accession>
<evidence type="ECO:0000256" key="1">
    <source>
        <dbReference type="SAM" id="MobiDB-lite"/>
    </source>
</evidence>